<organism evidence="3 4">
    <name type="scientific">Candidatus Sedimenticola endophacoides</name>
    <dbReference type="NCBI Taxonomy" id="2548426"/>
    <lineage>
        <taxon>Bacteria</taxon>
        <taxon>Pseudomonadati</taxon>
        <taxon>Pseudomonadota</taxon>
        <taxon>Gammaproteobacteria</taxon>
        <taxon>Chromatiales</taxon>
        <taxon>Sedimenticolaceae</taxon>
        <taxon>Sedimenticola</taxon>
    </lineage>
</organism>
<name>A0A6N4DNC3_9GAMM</name>
<dbReference type="InterPro" id="IPR025392">
    <property type="entry name" value="DUF4124"/>
</dbReference>
<dbReference type="InterPro" id="IPR013783">
    <property type="entry name" value="Ig-like_fold"/>
</dbReference>
<evidence type="ECO:0000259" key="2">
    <source>
        <dbReference type="Pfam" id="PF13511"/>
    </source>
</evidence>
<comment type="caution">
    <text evidence="3">The sequence shown here is derived from an EMBL/GenBank/DDBJ whole genome shotgun (WGS) entry which is preliminary data.</text>
</comment>
<feature type="compositionally biased region" description="Basic and acidic residues" evidence="1">
    <location>
        <begin position="204"/>
        <end position="216"/>
    </location>
</feature>
<feature type="region of interest" description="Disordered" evidence="1">
    <location>
        <begin position="53"/>
        <end position="87"/>
    </location>
</feature>
<evidence type="ECO:0000256" key="1">
    <source>
        <dbReference type="SAM" id="MobiDB-lite"/>
    </source>
</evidence>
<dbReference type="AlphaFoldDB" id="A0A6N4DNC3"/>
<reference evidence="3 4" key="1">
    <citation type="submission" date="2018-01" db="EMBL/GenBank/DDBJ databases">
        <title>Novel co-symbiosis in the lucinid bivalve Phacoides pectinatus.</title>
        <authorList>
            <person name="Lim S.J."/>
            <person name="Davis B.G."/>
            <person name="Gill D.E."/>
            <person name="Engel A.S."/>
            <person name="Anderson L.C."/>
            <person name="Campbell B.J."/>
        </authorList>
    </citation>
    <scope>NUCLEOTIDE SEQUENCE [LARGE SCALE GENOMIC DNA]</scope>
    <source>
        <strain evidence="3">N3_P5</strain>
    </source>
</reference>
<sequence>MSQNLSRGSDTLVHYALAMRALATLLLLLTALVTQAEVYRWVDAQGNVHYSDVPEEGAEQIRLPEPTLYSPGSTRGDPSRPTRAAPADPLYRGLRITTPKHNATLYANDGRVTVQVEVLPTLVPSHTLRLYLDGGEVGAGFESTRITLKDVDRGTHQLQARVYDANKQLRIGSERVTFHLKRKQETEQDHLRVPEDNSESFTPDYRDQSARDDGYRDGGAAAEYPDASGGDNLYPDRSSGSGQYPGLGRNSGAFPPAYTPNFKQK</sequence>
<evidence type="ECO:0000313" key="4">
    <source>
        <dbReference type="Proteomes" id="UP000250928"/>
    </source>
</evidence>
<protein>
    <recommendedName>
        <fullName evidence="2">DUF4124 domain-containing protein</fullName>
    </recommendedName>
</protein>
<proteinExistence type="predicted"/>
<dbReference type="EMBL" id="PQCO01000198">
    <property type="protein sequence ID" value="PUE01580.1"/>
    <property type="molecule type" value="Genomic_DNA"/>
</dbReference>
<gene>
    <name evidence="3" type="ORF">C3L24_07695</name>
</gene>
<dbReference type="Proteomes" id="UP000250928">
    <property type="component" value="Unassembled WGS sequence"/>
</dbReference>
<feature type="compositionally biased region" description="Basic and acidic residues" evidence="1">
    <location>
        <begin position="182"/>
        <end position="195"/>
    </location>
</feature>
<evidence type="ECO:0000313" key="3">
    <source>
        <dbReference type="EMBL" id="PUE01580.1"/>
    </source>
</evidence>
<feature type="domain" description="DUF4124" evidence="2">
    <location>
        <begin position="25"/>
        <end position="67"/>
    </location>
</feature>
<feature type="region of interest" description="Disordered" evidence="1">
    <location>
        <begin position="182"/>
        <end position="265"/>
    </location>
</feature>
<accession>A0A6N4DNC3</accession>
<dbReference type="Pfam" id="PF13511">
    <property type="entry name" value="DUF4124"/>
    <property type="match status" value="1"/>
</dbReference>
<dbReference type="Gene3D" id="2.60.40.10">
    <property type="entry name" value="Immunoglobulins"/>
    <property type="match status" value="1"/>
</dbReference>